<organism evidence="2 3">
    <name type="scientific">Suipraeoptans intestinalis</name>
    <dbReference type="NCBI Taxonomy" id="2606628"/>
    <lineage>
        <taxon>Bacteria</taxon>
        <taxon>Bacillati</taxon>
        <taxon>Bacillota</taxon>
        <taxon>Clostridia</taxon>
        <taxon>Lachnospirales</taxon>
        <taxon>Lachnospiraceae</taxon>
        <taxon>Suipraeoptans</taxon>
    </lineage>
</organism>
<dbReference type="PANTHER" id="PTHR35007:SF2">
    <property type="entry name" value="PILUS ASSEMBLE PROTEIN"/>
    <property type="match status" value="1"/>
</dbReference>
<name>A0A6N7V1E8_9FIRM</name>
<proteinExistence type="predicted"/>
<evidence type="ECO:0008006" key="4">
    <source>
        <dbReference type="Google" id="ProtNLM"/>
    </source>
</evidence>
<evidence type="ECO:0000313" key="2">
    <source>
        <dbReference type="EMBL" id="MSR93987.1"/>
    </source>
</evidence>
<keyword evidence="1" id="KW-1133">Transmembrane helix</keyword>
<sequence length="399" mass="45738">MLLLSGLLFVGGLVVFAGDWRRSETAISKKVLRQEGGHGSKLREWEVRIEGERARYPVKVAVSERIYDKKEIKKLFSRVIKRIESEMLGKNQNPEQIEYDLNLMNRISGEPVEISWTTEDFQIIDARGRIKTKGLGSKGKPVALKARIIYTGNRKEQMEYRRAVRVVPPVSDKRRQRKQDIAYAVEKREGENRKEKVFWLPEKIGGRRVDYYPKRESRGLVLAGMAVLTGGLAYGMQYQTRREKEKERKRQMTLDYPEILSKLAVYIGAGMTTKRAWRLVAYGRKRQGQPRYIYGEMQKTLREIESGKTEGKSYEDFGKNCGTQEYLRLGALLSQNLKKGTQGLGGLLHAEAVQAFEERKARARKAGEEASTKLLLPMFLMLLTVLIIVMTPAFLSLQI</sequence>
<protein>
    <recommendedName>
        <fullName evidence="4">Type II secretion system protein GspF domain-containing protein</fullName>
    </recommendedName>
</protein>
<dbReference type="AlphaFoldDB" id="A0A6N7V1E8"/>
<accession>A0A6N7V1E8</accession>
<evidence type="ECO:0000256" key="1">
    <source>
        <dbReference type="SAM" id="Phobius"/>
    </source>
</evidence>
<dbReference type="EMBL" id="VULY01000018">
    <property type="protein sequence ID" value="MSR93987.1"/>
    <property type="molecule type" value="Genomic_DNA"/>
</dbReference>
<feature type="transmembrane region" description="Helical" evidence="1">
    <location>
        <begin position="374"/>
        <end position="395"/>
    </location>
</feature>
<evidence type="ECO:0000313" key="3">
    <source>
        <dbReference type="Proteomes" id="UP000434409"/>
    </source>
</evidence>
<comment type="caution">
    <text evidence="2">The sequence shown here is derived from an EMBL/GenBank/DDBJ whole genome shotgun (WGS) entry which is preliminary data.</text>
</comment>
<keyword evidence="1" id="KW-0812">Transmembrane</keyword>
<dbReference type="Proteomes" id="UP000434409">
    <property type="component" value="Unassembled WGS sequence"/>
</dbReference>
<gene>
    <name evidence="2" type="ORF">FYJ34_06895</name>
</gene>
<dbReference type="PANTHER" id="PTHR35007">
    <property type="entry name" value="INTEGRAL MEMBRANE PROTEIN-RELATED"/>
    <property type="match status" value="1"/>
</dbReference>
<reference evidence="2 3" key="1">
    <citation type="submission" date="2019-08" db="EMBL/GenBank/DDBJ databases">
        <title>In-depth cultivation of the pig gut microbiome towards novel bacterial diversity and tailored functional studies.</title>
        <authorList>
            <person name="Wylensek D."/>
            <person name="Hitch T.C.A."/>
            <person name="Clavel T."/>
        </authorList>
    </citation>
    <scope>NUCLEOTIDE SEQUENCE [LARGE SCALE GENOMIC DNA]</scope>
    <source>
        <strain evidence="2 3">68-1-5</strain>
    </source>
</reference>
<feature type="transmembrane region" description="Helical" evidence="1">
    <location>
        <begin position="219"/>
        <end position="236"/>
    </location>
</feature>
<keyword evidence="1" id="KW-0472">Membrane</keyword>
<keyword evidence="3" id="KW-1185">Reference proteome</keyword>